<dbReference type="Proteomes" id="UP001165205">
    <property type="component" value="Unassembled WGS sequence"/>
</dbReference>
<accession>A0AAN5BWE3</accession>
<dbReference type="EMBL" id="BSYA01000191">
    <property type="protein sequence ID" value="GMG36178.1"/>
    <property type="molecule type" value="Genomic_DNA"/>
</dbReference>
<protein>
    <submittedName>
        <fullName evidence="1">Unnamed protein product</fullName>
    </submittedName>
</protein>
<dbReference type="AlphaFoldDB" id="A0AAN5BWE3"/>
<reference evidence="1" key="1">
    <citation type="submission" date="2023-04" db="EMBL/GenBank/DDBJ databases">
        <title>Aspergillus oryzae NBRC 4228.</title>
        <authorList>
            <person name="Ichikawa N."/>
            <person name="Sato H."/>
            <person name="Tonouchi N."/>
        </authorList>
    </citation>
    <scope>NUCLEOTIDE SEQUENCE</scope>
    <source>
        <strain evidence="1">NBRC 4228</strain>
    </source>
</reference>
<organism evidence="1 2">
    <name type="scientific">Aspergillus oryzae</name>
    <name type="common">Yellow koji mold</name>
    <dbReference type="NCBI Taxonomy" id="5062"/>
    <lineage>
        <taxon>Eukaryota</taxon>
        <taxon>Fungi</taxon>
        <taxon>Dikarya</taxon>
        <taxon>Ascomycota</taxon>
        <taxon>Pezizomycotina</taxon>
        <taxon>Eurotiomycetes</taxon>
        <taxon>Eurotiomycetidae</taxon>
        <taxon>Eurotiales</taxon>
        <taxon>Aspergillaceae</taxon>
        <taxon>Aspergillus</taxon>
        <taxon>Aspergillus subgen. Circumdati</taxon>
    </lineage>
</organism>
<proteinExistence type="predicted"/>
<sequence>MYDSARTLGGHADASNLALTGASRLDNVKLTLMNSLVDLLEIWELGLVAKGLHLCVGRSWWVTYGLTVTAFGSEAEMRGGIPKVGMPVGGMPMGGMPLK</sequence>
<gene>
    <name evidence="1" type="ORF">Aory04_001126200</name>
</gene>
<comment type="caution">
    <text evidence="1">The sequence shown here is derived from an EMBL/GenBank/DDBJ whole genome shotgun (WGS) entry which is preliminary data.</text>
</comment>
<evidence type="ECO:0000313" key="2">
    <source>
        <dbReference type="Proteomes" id="UP001165205"/>
    </source>
</evidence>
<name>A0AAN5BWE3_ASPOZ</name>
<evidence type="ECO:0000313" key="1">
    <source>
        <dbReference type="EMBL" id="GMG36178.1"/>
    </source>
</evidence>